<dbReference type="OrthoDB" id="359100at2157"/>
<protein>
    <recommendedName>
        <fullName evidence="4">Tyr recombinase domain-containing protein</fullName>
    </recommendedName>
</protein>
<evidence type="ECO:0000256" key="1">
    <source>
        <dbReference type="SAM" id="MobiDB-lite"/>
    </source>
</evidence>
<reference evidence="2 3" key="1">
    <citation type="journal article" date="2015" name="Genome Announc.">
        <title>Complete Genome Sequence of Methanosphaerula palustris E1-9CT, a Hydrogenotrophic Methanogen Isolated from a Minerotrophic Fen Peatland.</title>
        <authorList>
            <person name="Cadillo-Quiroz H."/>
            <person name="Browne P."/>
            <person name="Kyrpides N."/>
            <person name="Woyke T."/>
            <person name="Goodwin L."/>
            <person name="Detter C."/>
            <person name="Yavitt J.B."/>
            <person name="Zinder S.H."/>
        </authorList>
    </citation>
    <scope>NUCLEOTIDE SEQUENCE [LARGE SCALE GENOMIC DNA]</scope>
    <source>
        <strain evidence="3">ATCC BAA-1556 / DSM 19958 / E1-9c</strain>
    </source>
</reference>
<name>B8GK80_METPE</name>
<dbReference type="SUPFAM" id="SSF56349">
    <property type="entry name" value="DNA breaking-rejoining enzymes"/>
    <property type="match status" value="1"/>
</dbReference>
<accession>B8GK80</accession>
<evidence type="ECO:0000313" key="3">
    <source>
        <dbReference type="Proteomes" id="UP000002457"/>
    </source>
</evidence>
<dbReference type="EMBL" id="CP001338">
    <property type="protein sequence ID" value="ACL17151.1"/>
    <property type="molecule type" value="Genomic_DNA"/>
</dbReference>
<dbReference type="STRING" id="521011.Mpal_1845"/>
<dbReference type="AlphaFoldDB" id="B8GK80"/>
<dbReference type="KEGG" id="mpl:Mpal_1845"/>
<organism evidence="2 3">
    <name type="scientific">Methanosphaerula palustris (strain ATCC BAA-1556 / DSM 19958 / E1-9c)</name>
    <dbReference type="NCBI Taxonomy" id="521011"/>
    <lineage>
        <taxon>Archaea</taxon>
        <taxon>Methanobacteriati</taxon>
        <taxon>Methanobacteriota</taxon>
        <taxon>Stenosarchaea group</taxon>
        <taxon>Methanomicrobia</taxon>
        <taxon>Methanomicrobiales</taxon>
        <taxon>Methanoregulaceae</taxon>
        <taxon>Methanosphaerula</taxon>
    </lineage>
</organism>
<keyword evidence="3" id="KW-1185">Reference proteome</keyword>
<dbReference type="HOGENOM" id="CLU_1901959_0_0_2"/>
<dbReference type="eggNOG" id="arCOG03989">
    <property type="taxonomic scope" value="Archaea"/>
</dbReference>
<dbReference type="Proteomes" id="UP000002457">
    <property type="component" value="Chromosome"/>
</dbReference>
<evidence type="ECO:0000313" key="2">
    <source>
        <dbReference type="EMBL" id="ACL17151.1"/>
    </source>
</evidence>
<evidence type="ECO:0008006" key="4">
    <source>
        <dbReference type="Google" id="ProtNLM"/>
    </source>
</evidence>
<dbReference type="GO" id="GO:0003677">
    <property type="term" value="F:DNA binding"/>
    <property type="evidence" value="ECO:0007669"/>
    <property type="project" value="InterPro"/>
</dbReference>
<gene>
    <name evidence="2" type="ordered locus">Mpal_1845</name>
</gene>
<feature type="region of interest" description="Disordered" evidence="1">
    <location>
        <begin position="106"/>
        <end position="133"/>
    </location>
</feature>
<sequence>MQKDSLVRLVRVLMLTGCRYEEIKRLKSCPECFNESDRSVWIRSGKLKARSPERYIPLTAAGVDAVQVFLDDLRMKYTGPATMGINLRVETIREAAGRPGLTQVFTEQTASSHDSPFSEGGNQSNRGFKHEWR</sequence>
<dbReference type="GeneID" id="7270391"/>
<feature type="compositionally biased region" description="Polar residues" evidence="1">
    <location>
        <begin position="106"/>
        <end position="126"/>
    </location>
</feature>
<dbReference type="RefSeq" id="WP_012618470.1">
    <property type="nucleotide sequence ID" value="NC_011832.1"/>
</dbReference>
<proteinExistence type="predicted"/>
<dbReference type="InterPro" id="IPR011010">
    <property type="entry name" value="DNA_brk_join_enz"/>
</dbReference>